<gene>
    <name evidence="4" type="ORF">OHU17_35530</name>
</gene>
<reference evidence="4" key="1">
    <citation type="submission" date="2022-10" db="EMBL/GenBank/DDBJ databases">
        <title>The complete genomes of actinobacterial strains from the NBC collection.</title>
        <authorList>
            <person name="Joergensen T.S."/>
            <person name="Alvarez Arevalo M."/>
            <person name="Sterndorff E.B."/>
            <person name="Faurdal D."/>
            <person name="Vuksanovic O."/>
            <person name="Mourched A.-S."/>
            <person name="Charusanti P."/>
            <person name="Shaw S."/>
            <person name="Blin K."/>
            <person name="Weber T."/>
        </authorList>
    </citation>
    <scope>NUCLEOTIDE SEQUENCE</scope>
    <source>
        <strain evidence="4">NBC_00283</strain>
        <plasmid evidence="4">unnamed1</plasmid>
    </source>
</reference>
<evidence type="ECO:0000259" key="3">
    <source>
        <dbReference type="SMART" id="SM00563"/>
    </source>
</evidence>
<dbReference type="CDD" id="cd07989">
    <property type="entry name" value="LPLAT_AGPAT-like"/>
    <property type="match status" value="1"/>
</dbReference>
<evidence type="ECO:0000313" key="5">
    <source>
        <dbReference type="Proteomes" id="UP001432075"/>
    </source>
</evidence>
<dbReference type="InterPro" id="IPR002123">
    <property type="entry name" value="Plipid/glycerol_acylTrfase"/>
</dbReference>
<accession>A0ABZ1RXR7</accession>
<geneLocation type="plasmid" evidence="4 5">
    <name>unnamed1</name>
</geneLocation>
<evidence type="ECO:0000313" key="4">
    <source>
        <dbReference type="EMBL" id="WUO51637.1"/>
    </source>
</evidence>
<keyword evidence="4" id="KW-0614">Plasmid</keyword>
<organism evidence="4 5">
    <name type="scientific">Streptomyces goshikiensis</name>
    <dbReference type="NCBI Taxonomy" id="1942"/>
    <lineage>
        <taxon>Bacteria</taxon>
        <taxon>Bacillati</taxon>
        <taxon>Actinomycetota</taxon>
        <taxon>Actinomycetes</taxon>
        <taxon>Kitasatosporales</taxon>
        <taxon>Streptomycetaceae</taxon>
        <taxon>Streptomyces</taxon>
    </lineage>
</organism>
<dbReference type="PANTHER" id="PTHR10434">
    <property type="entry name" value="1-ACYL-SN-GLYCEROL-3-PHOSPHATE ACYLTRANSFERASE"/>
    <property type="match status" value="1"/>
</dbReference>
<keyword evidence="1" id="KW-0808">Transferase</keyword>
<dbReference type="GO" id="GO:0016746">
    <property type="term" value="F:acyltransferase activity"/>
    <property type="evidence" value="ECO:0007669"/>
    <property type="project" value="UniProtKB-KW"/>
</dbReference>
<name>A0ABZ1RXR7_9ACTN</name>
<keyword evidence="2 4" id="KW-0012">Acyltransferase</keyword>
<dbReference type="Pfam" id="PF01553">
    <property type="entry name" value="Acyltransferase"/>
    <property type="match status" value="1"/>
</dbReference>
<dbReference type="RefSeq" id="WP_073780873.1">
    <property type="nucleotide sequence ID" value="NZ_CP108058.1"/>
</dbReference>
<dbReference type="Proteomes" id="UP001432075">
    <property type="component" value="Plasmid unnamed1"/>
</dbReference>
<feature type="domain" description="Phospholipid/glycerol acyltransferase" evidence="3">
    <location>
        <begin position="30"/>
        <end position="151"/>
    </location>
</feature>
<proteinExistence type="predicted"/>
<dbReference type="SUPFAM" id="SSF69593">
    <property type="entry name" value="Glycerol-3-phosphate (1)-acyltransferase"/>
    <property type="match status" value="1"/>
</dbReference>
<dbReference type="SMART" id="SM00563">
    <property type="entry name" value="PlsC"/>
    <property type="match status" value="1"/>
</dbReference>
<sequence>MLSRIADVLVPAVGRLSVTTDADTALAPGSIIAANHTSLADPAIVLAALRRLGAEPVVMAAAGLWRVPLLGRVLAGGGHIPVLRGDRRAAAALDTAAEALEKGRLILIYAEGGLPRRKDAAEAAPGPFRSGLARLAERTGAPVVPVGHAGARRVTSGGLGKQLAGLATAPLRRPDLHVHVGTPLRLTGDCQARTARARTAVTNAWRTAAAHLDDSSPIAA</sequence>
<dbReference type="PANTHER" id="PTHR10434:SF11">
    <property type="entry name" value="1-ACYL-SN-GLYCEROL-3-PHOSPHATE ACYLTRANSFERASE"/>
    <property type="match status" value="1"/>
</dbReference>
<protein>
    <submittedName>
        <fullName evidence="4">1-acyl-sn-glycerol-3-phosphate acyltransferase</fullName>
    </submittedName>
</protein>
<keyword evidence="5" id="KW-1185">Reference proteome</keyword>
<evidence type="ECO:0000256" key="2">
    <source>
        <dbReference type="ARBA" id="ARBA00023315"/>
    </source>
</evidence>
<evidence type="ECO:0000256" key="1">
    <source>
        <dbReference type="ARBA" id="ARBA00022679"/>
    </source>
</evidence>
<dbReference type="EMBL" id="CP108058">
    <property type="protein sequence ID" value="WUO51637.1"/>
    <property type="molecule type" value="Genomic_DNA"/>
</dbReference>